<keyword evidence="3" id="KW-1185">Reference proteome</keyword>
<dbReference type="RefSeq" id="WP_229749611.1">
    <property type="nucleotide sequence ID" value="NZ_BMHI01000003.1"/>
</dbReference>
<reference evidence="2" key="2">
    <citation type="submission" date="2020-09" db="EMBL/GenBank/DDBJ databases">
        <authorList>
            <person name="Sun Q."/>
            <person name="Zhou Y."/>
        </authorList>
    </citation>
    <scope>NUCLEOTIDE SEQUENCE</scope>
    <source>
        <strain evidence="2">CGMCC 1.15085</strain>
    </source>
</reference>
<dbReference type="PANTHER" id="PTHR28004">
    <property type="entry name" value="ZGC:162816-RELATED"/>
    <property type="match status" value="1"/>
</dbReference>
<dbReference type="InterPro" id="IPR001608">
    <property type="entry name" value="Ala_racemase_N"/>
</dbReference>
<dbReference type="EMBL" id="BMHI01000003">
    <property type="protein sequence ID" value="GGB28524.1"/>
    <property type="molecule type" value="Genomic_DNA"/>
</dbReference>
<sequence length="392" mass="41830">MRLPLRRGSRGERTAVWDAITEAGAPIAALDLTACEHNIAEMRSRANGLPIRLASKSIRVRGLIDKVLAEPGYHGVLAYSAAEARWLAEHGVTDVLVAYPTVDAATIGAVAADATLRERVTFMVDLPEHLQLIERAADGQSVRVCLDVDSSLDLGPVHLGVHRSSVHSPEQAGEFARIAAGFNSAQLVGLMFYDAQIAGMQDSSAAIRLVKRKSADDLRVRRQEVRAAVEQHAELELVNAGGTGSLHADWDSSVTELAAGSGLFTPTLFDGYDDTDLHPAAFFGTPVVRKPRRDVAVAFSGGYAASGVAGASRSPRPVHPGGLQLIRTEGAGEVQTPLRGKAAQSLGLGDLVWFRHAKAGEMCERFNEIVLVCDGAIVDRMPTYRGEGQNFG</sequence>
<reference evidence="2" key="1">
    <citation type="journal article" date="2014" name="Int. J. Syst. Evol. Microbiol.">
        <title>Complete genome sequence of Corynebacterium casei LMG S-19264T (=DSM 44701T), isolated from a smear-ripened cheese.</title>
        <authorList>
            <consortium name="US DOE Joint Genome Institute (JGI-PGF)"/>
            <person name="Walter F."/>
            <person name="Albersmeier A."/>
            <person name="Kalinowski J."/>
            <person name="Ruckert C."/>
        </authorList>
    </citation>
    <scope>NUCLEOTIDE SEQUENCE</scope>
    <source>
        <strain evidence="2">CGMCC 1.15085</strain>
    </source>
</reference>
<dbReference type="Proteomes" id="UP000636793">
    <property type="component" value="Unassembled WGS sequence"/>
</dbReference>
<dbReference type="Pfam" id="PF01168">
    <property type="entry name" value="Ala_racemase_N"/>
    <property type="match status" value="1"/>
</dbReference>
<dbReference type="PANTHER" id="PTHR28004:SF2">
    <property type="entry name" value="D-SERINE DEHYDRATASE"/>
    <property type="match status" value="1"/>
</dbReference>
<protein>
    <submittedName>
        <fullName evidence="2">Alanine racemase</fullName>
    </submittedName>
</protein>
<accession>A0A916WSH4</accession>
<evidence type="ECO:0000313" key="3">
    <source>
        <dbReference type="Proteomes" id="UP000636793"/>
    </source>
</evidence>
<dbReference type="GO" id="GO:0008721">
    <property type="term" value="F:D-serine ammonia-lyase activity"/>
    <property type="evidence" value="ECO:0007669"/>
    <property type="project" value="TreeGrafter"/>
</dbReference>
<proteinExistence type="predicted"/>
<dbReference type="SUPFAM" id="SSF51419">
    <property type="entry name" value="PLP-binding barrel"/>
    <property type="match status" value="1"/>
</dbReference>
<feature type="domain" description="Alanine racemase N-terminal" evidence="1">
    <location>
        <begin position="31"/>
        <end position="264"/>
    </location>
</feature>
<dbReference type="Gene3D" id="3.20.20.10">
    <property type="entry name" value="Alanine racemase"/>
    <property type="match status" value="1"/>
</dbReference>
<comment type="caution">
    <text evidence="2">The sequence shown here is derived from an EMBL/GenBank/DDBJ whole genome shotgun (WGS) entry which is preliminary data.</text>
</comment>
<dbReference type="GO" id="GO:0036088">
    <property type="term" value="P:D-serine catabolic process"/>
    <property type="evidence" value="ECO:0007669"/>
    <property type="project" value="TreeGrafter"/>
</dbReference>
<name>A0A916WSH4_9MICO</name>
<evidence type="ECO:0000259" key="1">
    <source>
        <dbReference type="Pfam" id="PF01168"/>
    </source>
</evidence>
<dbReference type="InterPro" id="IPR051466">
    <property type="entry name" value="D-amino_acid_metab_enzyme"/>
</dbReference>
<gene>
    <name evidence="2" type="ORF">GCM10011492_18470</name>
</gene>
<organism evidence="2 3">
    <name type="scientific">Flexivirga endophytica</name>
    <dbReference type="NCBI Taxonomy" id="1849103"/>
    <lineage>
        <taxon>Bacteria</taxon>
        <taxon>Bacillati</taxon>
        <taxon>Actinomycetota</taxon>
        <taxon>Actinomycetes</taxon>
        <taxon>Micrococcales</taxon>
        <taxon>Dermacoccaceae</taxon>
        <taxon>Flexivirga</taxon>
    </lineage>
</organism>
<evidence type="ECO:0000313" key="2">
    <source>
        <dbReference type="EMBL" id="GGB28524.1"/>
    </source>
</evidence>
<dbReference type="AlphaFoldDB" id="A0A916WSH4"/>
<dbReference type="InterPro" id="IPR029066">
    <property type="entry name" value="PLP-binding_barrel"/>
</dbReference>